<name>A0A0K9P2V3_ZOSMR</name>
<dbReference type="EMBL" id="LFYR01001257">
    <property type="protein sequence ID" value="KMZ63303.1"/>
    <property type="molecule type" value="Genomic_DNA"/>
</dbReference>
<dbReference type="GO" id="GO:0008408">
    <property type="term" value="F:3'-5' exonuclease activity"/>
    <property type="evidence" value="ECO:0000318"/>
    <property type="project" value="GO_Central"/>
</dbReference>
<dbReference type="GO" id="GO:0005737">
    <property type="term" value="C:cytoplasm"/>
    <property type="evidence" value="ECO:0000318"/>
    <property type="project" value="GO_Central"/>
</dbReference>
<protein>
    <submittedName>
        <fullName evidence="1">Uncharacterized protein</fullName>
    </submittedName>
</protein>
<proteinExistence type="predicted"/>
<keyword evidence="2" id="KW-1185">Reference proteome</keyword>
<dbReference type="InterPro" id="IPR052408">
    <property type="entry name" value="Exonuclease_MUT-7-like"/>
</dbReference>
<dbReference type="AlphaFoldDB" id="A0A0K9P2V3"/>
<comment type="caution">
    <text evidence="1">The sequence shown here is derived from an EMBL/GenBank/DDBJ whole genome shotgun (WGS) entry which is preliminary data.</text>
</comment>
<dbReference type="GO" id="GO:0005634">
    <property type="term" value="C:nucleus"/>
    <property type="evidence" value="ECO:0000318"/>
    <property type="project" value="GO_Central"/>
</dbReference>
<dbReference type="OrthoDB" id="10261556at2759"/>
<reference evidence="2" key="1">
    <citation type="journal article" date="2016" name="Nature">
        <title>The genome of the seagrass Zostera marina reveals angiosperm adaptation to the sea.</title>
        <authorList>
            <person name="Olsen J.L."/>
            <person name="Rouze P."/>
            <person name="Verhelst B."/>
            <person name="Lin Y.-C."/>
            <person name="Bayer T."/>
            <person name="Collen J."/>
            <person name="Dattolo E."/>
            <person name="De Paoli E."/>
            <person name="Dittami S."/>
            <person name="Maumus F."/>
            <person name="Michel G."/>
            <person name="Kersting A."/>
            <person name="Lauritano C."/>
            <person name="Lohaus R."/>
            <person name="Toepel M."/>
            <person name="Tonon T."/>
            <person name="Vanneste K."/>
            <person name="Amirebrahimi M."/>
            <person name="Brakel J."/>
            <person name="Bostroem C."/>
            <person name="Chovatia M."/>
            <person name="Grimwood J."/>
            <person name="Jenkins J.W."/>
            <person name="Jueterbock A."/>
            <person name="Mraz A."/>
            <person name="Stam W.T."/>
            <person name="Tice H."/>
            <person name="Bornberg-Bauer E."/>
            <person name="Green P.J."/>
            <person name="Pearson G.A."/>
            <person name="Procaccini G."/>
            <person name="Duarte C.M."/>
            <person name="Schmutz J."/>
            <person name="Reusch T.B.H."/>
            <person name="Van de Peer Y."/>
        </authorList>
    </citation>
    <scope>NUCLEOTIDE SEQUENCE [LARGE SCALE GENOMIC DNA]</scope>
    <source>
        <strain evidence="2">cv. Finnish</strain>
    </source>
</reference>
<dbReference type="PANTHER" id="PTHR47765">
    <property type="entry name" value="3'-5' EXONUCLEASE DOMAIN-CONTAINING PROTEIN"/>
    <property type="match status" value="1"/>
</dbReference>
<sequence>MHYSGPQIISSCPNNTVTGGNMYSSGSTHCCAMRSGQGSNMNSKSKDDIYQSRVICLHAFSDLTHVSPAMFVYLLRECYICGTKKATFKFRVLQQQVLNALRNSPQPEPAVFIVQCLYILPLLGYPYTEGFSHLLISSYRRLQTKDNLSNSFESKRIASQLFLNILNHLVPHEERILIKLMEAFDLKLKEIAEVICGSSEVNDGHIDSAKTYLGHYIYKFIESQSYMTAVTLLEHFSICESVDSSLSFLDKLIQANQFKVAEKWAILMGKPMIRLLIKKYVEMNKPKNAYDMIKANNLKQEFSDVCQLYEQSSLKKLEDIVLHESPESSHSFLDRMIQNKQYKAAEKWAILMGKPMICLLIKRYVDMSMLKHAYLIIKANDLHEEFADVQHLYKQCLLKKLAEKGCWDVAEFKTNKDRQLLDYLVYLALEAGYHEKVEELCDRYSLSGFDNSIALPLHSDHR</sequence>
<accession>A0A0K9P2V3</accession>
<dbReference type="Proteomes" id="UP000036987">
    <property type="component" value="Unassembled WGS sequence"/>
</dbReference>
<gene>
    <name evidence="1" type="ORF">ZOSMA_419G00040</name>
</gene>
<dbReference type="PANTHER" id="PTHR47765:SF2">
    <property type="entry name" value="EXONUCLEASE MUT-7 HOMOLOG"/>
    <property type="match status" value="1"/>
</dbReference>
<evidence type="ECO:0000313" key="2">
    <source>
        <dbReference type="Proteomes" id="UP000036987"/>
    </source>
</evidence>
<organism evidence="1 2">
    <name type="scientific">Zostera marina</name>
    <name type="common">Eelgrass</name>
    <dbReference type="NCBI Taxonomy" id="29655"/>
    <lineage>
        <taxon>Eukaryota</taxon>
        <taxon>Viridiplantae</taxon>
        <taxon>Streptophyta</taxon>
        <taxon>Embryophyta</taxon>
        <taxon>Tracheophyta</taxon>
        <taxon>Spermatophyta</taxon>
        <taxon>Magnoliopsida</taxon>
        <taxon>Liliopsida</taxon>
        <taxon>Zosteraceae</taxon>
        <taxon>Zostera</taxon>
    </lineage>
</organism>
<dbReference type="STRING" id="29655.A0A0K9P2V3"/>
<evidence type="ECO:0000313" key="1">
    <source>
        <dbReference type="EMBL" id="KMZ63303.1"/>
    </source>
</evidence>